<evidence type="ECO:0000256" key="8">
    <source>
        <dbReference type="ARBA" id="ARBA00023163"/>
    </source>
</evidence>
<evidence type="ECO:0000256" key="5">
    <source>
        <dbReference type="ARBA" id="ARBA00022853"/>
    </source>
</evidence>
<dbReference type="GO" id="GO:0006325">
    <property type="term" value="P:chromatin organization"/>
    <property type="evidence" value="ECO:0007669"/>
    <property type="project" value="UniProtKB-KW"/>
</dbReference>
<sequence length="99" mass="11301">MTEETITIDSISNGILNNLLTTLIQDIVARETTQQQLLKTRYPDLRSYYFDLNGSLDINGLQKQQESSQYIHCENCGRDVSANRLAAHLQRCLSRGARR</sequence>
<dbReference type="EMBL" id="CP048997">
    <property type="protein sequence ID" value="QID82929.1"/>
    <property type="molecule type" value="Genomic_DNA"/>
</dbReference>
<dbReference type="Pfam" id="PF18519">
    <property type="entry name" value="Sgf11_N"/>
    <property type="match status" value="1"/>
</dbReference>
<keyword evidence="4 10" id="KW-0862">Zinc</keyword>
<gene>
    <name evidence="13" type="primary">SGF11_1</name>
    <name evidence="10" type="synonym">SGF11</name>
    <name evidence="13" type="ORF">GRS66_005363</name>
</gene>
<keyword evidence="2 10" id="KW-0479">Metal-binding</keyword>
<dbReference type="GO" id="GO:0008270">
    <property type="term" value="F:zinc ion binding"/>
    <property type="evidence" value="ECO:0007669"/>
    <property type="project" value="UniProtKB-UniRule"/>
</dbReference>
<keyword evidence="14" id="KW-1185">Reference proteome</keyword>
<dbReference type="Gene3D" id="3.30.160.60">
    <property type="entry name" value="Classic Zinc Finger"/>
    <property type="match status" value="1"/>
</dbReference>
<proteinExistence type="inferred from homology"/>
<accession>A0A6C1E1R3</accession>
<evidence type="ECO:0000256" key="4">
    <source>
        <dbReference type="ARBA" id="ARBA00022833"/>
    </source>
</evidence>
<evidence type="ECO:0000256" key="6">
    <source>
        <dbReference type="ARBA" id="ARBA00023015"/>
    </source>
</evidence>
<reference evidence="13 14" key="1">
    <citation type="journal article" date="2019" name="BMC Genomics">
        <title>Chromosome level assembly and comparative genome analysis confirm lager-brewing yeasts originated from a single hybridization.</title>
        <authorList>
            <person name="Salazar A.N."/>
            <person name="Gorter de Vries A.R."/>
            <person name="van den Broek M."/>
            <person name="Brouwers N."/>
            <person name="de la Torre Cortes P."/>
            <person name="Kuijpers N.G.A."/>
            <person name="Daran J.G."/>
            <person name="Abeel T."/>
        </authorList>
    </citation>
    <scope>NUCLEOTIDE SEQUENCE [LARGE SCALE GENOMIC DNA]</scope>
    <source>
        <strain evidence="13 14">CBS 1483</strain>
    </source>
</reference>
<evidence type="ECO:0000256" key="1">
    <source>
        <dbReference type="ARBA" id="ARBA00004123"/>
    </source>
</evidence>
<comment type="similarity">
    <text evidence="10 11">Belongs to the SGF11 family.</text>
</comment>
<dbReference type="OrthoDB" id="21557at2759"/>
<keyword evidence="3 10" id="KW-0863">Zinc-finger</keyword>
<dbReference type="HAMAP" id="MF_03047">
    <property type="entry name" value="Sgf11"/>
    <property type="match status" value="1"/>
</dbReference>
<dbReference type="Gene3D" id="1.10.287.210">
    <property type="match status" value="1"/>
</dbReference>
<comment type="subcellular location">
    <subcellularLocation>
        <location evidence="1 10 11">Nucleus</location>
    </subcellularLocation>
</comment>
<comment type="domain">
    <text evidence="10">The C-terminal SGF11-type zinc-finger domain together with the C-terminal catalytic domain of UBP8 forms the 'catalytic lobe' of the SAGA deubiquitination module.</text>
</comment>
<name>A0A6C1E1R3_SACPS</name>
<comment type="domain">
    <text evidence="10">The long N-terminal helix forms part of the 'assembly lobe' of the SAGA deubiquitination module.</text>
</comment>
<evidence type="ECO:0000256" key="7">
    <source>
        <dbReference type="ARBA" id="ARBA00023159"/>
    </source>
</evidence>
<dbReference type="InterPro" id="IPR013246">
    <property type="entry name" value="SAGA_su_Sgf11"/>
</dbReference>
<dbReference type="AlphaFoldDB" id="A0A6C1E1R3"/>
<organism evidence="13 14">
    <name type="scientific">Saccharomyces pastorianus</name>
    <name type="common">Lager yeast</name>
    <name type="synonym">Saccharomyces cerevisiae x Saccharomyces eubayanus</name>
    <dbReference type="NCBI Taxonomy" id="27292"/>
    <lineage>
        <taxon>Eukaryota</taxon>
        <taxon>Fungi</taxon>
        <taxon>Dikarya</taxon>
        <taxon>Ascomycota</taxon>
        <taxon>Saccharomycotina</taxon>
        <taxon>Saccharomycetes</taxon>
        <taxon>Saccharomycetales</taxon>
        <taxon>Saccharomycetaceae</taxon>
        <taxon>Saccharomyces</taxon>
    </lineage>
</organism>
<feature type="zinc finger region" description="SGF11-type" evidence="10">
    <location>
        <begin position="71"/>
        <end position="92"/>
    </location>
</feature>
<evidence type="ECO:0000256" key="10">
    <source>
        <dbReference type="HAMAP-Rule" id="MF_03047"/>
    </source>
</evidence>
<dbReference type="FunFam" id="3.30.160.60:FF:000118">
    <property type="entry name" value="Ataxin-7-like protein 3"/>
    <property type="match status" value="1"/>
</dbReference>
<keyword evidence="7 10" id="KW-0010">Activator</keyword>
<evidence type="ECO:0000256" key="11">
    <source>
        <dbReference type="RuleBase" id="RU261113"/>
    </source>
</evidence>
<keyword evidence="9 10" id="KW-0539">Nucleus</keyword>
<dbReference type="FunFam" id="1.10.287.210:FF:000006">
    <property type="entry name" value="SAGA-associated factor 11"/>
    <property type="match status" value="1"/>
</dbReference>
<keyword evidence="6 10" id="KW-0805">Transcription regulation</keyword>
<evidence type="ECO:0000256" key="9">
    <source>
        <dbReference type="ARBA" id="ARBA00023242"/>
    </source>
</evidence>
<dbReference type="GO" id="GO:0003713">
    <property type="term" value="F:transcription coactivator activity"/>
    <property type="evidence" value="ECO:0007669"/>
    <property type="project" value="UniProtKB-UniRule"/>
</dbReference>
<dbReference type="GO" id="GO:0000124">
    <property type="term" value="C:SAGA complex"/>
    <property type="evidence" value="ECO:0007669"/>
    <property type="project" value="UniProtKB-UniRule"/>
</dbReference>
<evidence type="ECO:0000313" key="14">
    <source>
        <dbReference type="Proteomes" id="UP000501346"/>
    </source>
</evidence>
<evidence type="ECO:0000313" key="13">
    <source>
        <dbReference type="EMBL" id="QID82929.1"/>
    </source>
</evidence>
<comment type="function">
    <text evidence="10 11">Functions as component of the transcription regulatory histone acetylation (HAT) complex SAGA. At the promoters, SAGA is required for recruitment of the basal transcription machinery. It influences RNA polymerase II transcriptional activity through different activities such as TBP interaction and promoter selectivity, interaction with transcription activators, and chromatin modification through histone acetylation and deubiquitination. SAGA acetylates nucleosomal histone H3 to some extent (to form H3K9ac, H3K14ac, H3K18ac and H3K23ac). SAGA interacts with DNA via upstream activating sequences (UASs). Involved in transcriptional regulation of a subset of SAGA-regulated genes. Within the SAGA complex, participates in a subcomplex, that specifically deubiquitinates histones H2B.</text>
</comment>
<dbReference type="Pfam" id="PF08209">
    <property type="entry name" value="Sgf11"/>
    <property type="match status" value="1"/>
</dbReference>
<dbReference type="InterPro" id="IPR041216">
    <property type="entry name" value="Sgf11_N"/>
</dbReference>
<evidence type="ECO:0000256" key="2">
    <source>
        <dbReference type="ARBA" id="ARBA00022723"/>
    </source>
</evidence>
<dbReference type="GO" id="GO:0071819">
    <property type="term" value="C:DUBm complex"/>
    <property type="evidence" value="ECO:0007669"/>
    <property type="project" value="UniProtKB-UniRule"/>
</dbReference>
<comment type="subunit">
    <text evidence="10 11">Component of the 1.8 MDa SAGA transcription coactivator-HAT complex. SAGA is built of 5 distinct domains with specialized functions. Within the SAGA complex, SUS1, SGF11, SGF73 and UBP8 form an additional subcomplex of SAGA called the DUB module (deubiquitination module). Interacts directly with SGF73, SUS1 and UBP8.</text>
</comment>
<protein>
    <recommendedName>
        <fullName evidence="10 11">SAGA-associated factor 11</fullName>
    </recommendedName>
</protein>
<dbReference type="Proteomes" id="UP000501346">
    <property type="component" value="Chromosome ScXVI"/>
</dbReference>
<keyword evidence="8 10" id="KW-0804">Transcription</keyword>
<keyword evidence="5 10" id="KW-0156">Chromatin regulator</keyword>
<evidence type="ECO:0000259" key="12">
    <source>
        <dbReference type="Pfam" id="PF18519"/>
    </source>
</evidence>
<evidence type="ECO:0000256" key="3">
    <source>
        <dbReference type="ARBA" id="ARBA00022771"/>
    </source>
</evidence>
<feature type="domain" description="Yeast SAGA-associated factor 11 N-terminal" evidence="12">
    <location>
        <begin position="6"/>
        <end position="44"/>
    </location>
</feature>